<gene>
    <name evidence="2" type="ORF">I4I81_30735</name>
</gene>
<protein>
    <submittedName>
        <fullName evidence="2">DUF2182 domain-containing protein</fullName>
    </submittedName>
</protein>
<reference evidence="2 3" key="1">
    <citation type="submission" date="2020-11" db="EMBL/GenBank/DDBJ databases">
        <title>Pseudonocardia abyssalis sp. nov. and Pseudonocardia oceani sp. nov., description and phylogenomic analysis of two novel actinomycetes isolated from the deep Southern Ocean.</title>
        <authorList>
            <person name="Parra J."/>
        </authorList>
    </citation>
    <scope>NUCLEOTIDE SEQUENCE [LARGE SCALE GENOMIC DNA]</scope>
    <source>
        <strain evidence="2 3">KRD-168</strain>
    </source>
</reference>
<feature type="transmembrane region" description="Helical" evidence="1">
    <location>
        <begin position="57"/>
        <end position="81"/>
    </location>
</feature>
<feature type="transmembrane region" description="Helical" evidence="1">
    <location>
        <begin position="102"/>
        <end position="121"/>
    </location>
</feature>
<dbReference type="Proteomes" id="UP000694287">
    <property type="component" value="Unassembled WGS sequence"/>
</dbReference>
<sequence>MSLATRAARARHDPGTALWAVAGATWLLLIVLALVGTPRLAHHHGVADALRSGTQPTLVVLAVFAGFWLVMVSAMMLPTTVPMVRMFHTVSAGQAGPGTARAAFLAAYFAIWLAFAAVALLGDLAVHATVERWTWLAAHDGLVLAGALALAGGMQFSALKQRCLTICRDPRAMLFGHYRRGARAAWALGVRHGLSCLGCCWAIMLVMFATGVGSLWWMAGLTAVMLVEKTTRWGPRIVGPVGVVLLLAATGLAVGEWDTGQATGTEISVHDHGDPLEH</sequence>
<keyword evidence="1" id="KW-0812">Transmembrane</keyword>
<dbReference type="Pfam" id="PF09948">
    <property type="entry name" value="PpoB2"/>
    <property type="match status" value="1"/>
</dbReference>
<dbReference type="RefSeq" id="WP_218601436.1">
    <property type="nucleotide sequence ID" value="NZ_JADQDJ010000021.1"/>
</dbReference>
<dbReference type="EMBL" id="JADQDK010000002">
    <property type="protein sequence ID" value="MBW0138608.1"/>
    <property type="molecule type" value="Genomic_DNA"/>
</dbReference>
<organism evidence="2 3">
    <name type="scientific">Pseudonocardia abyssalis</name>
    <dbReference type="NCBI Taxonomy" id="2792008"/>
    <lineage>
        <taxon>Bacteria</taxon>
        <taxon>Bacillati</taxon>
        <taxon>Actinomycetota</taxon>
        <taxon>Actinomycetes</taxon>
        <taxon>Pseudonocardiales</taxon>
        <taxon>Pseudonocardiaceae</taxon>
        <taxon>Pseudonocardia</taxon>
    </lineage>
</organism>
<evidence type="ECO:0000313" key="2">
    <source>
        <dbReference type="EMBL" id="MBW0138608.1"/>
    </source>
</evidence>
<comment type="caution">
    <text evidence="2">The sequence shown here is derived from an EMBL/GenBank/DDBJ whole genome shotgun (WGS) entry which is preliminary data.</text>
</comment>
<feature type="transmembrane region" description="Helical" evidence="1">
    <location>
        <begin position="193"/>
        <end position="217"/>
    </location>
</feature>
<dbReference type="InterPro" id="IPR018688">
    <property type="entry name" value="PpoB2-like"/>
</dbReference>
<keyword evidence="1" id="KW-0472">Membrane</keyword>
<accession>A0ABS6V272</accession>
<keyword evidence="3" id="KW-1185">Reference proteome</keyword>
<feature type="transmembrane region" description="Helical" evidence="1">
    <location>
        <begin position="237"/>
        <end position="255"/>
    </location>
</feature>
<evidence type="ECO:0000313" key="3">
    <source>
        <dbReference type="Proteomes" id="UP000694287"/>
    </source>
</evidence>
<evidence type="ECO:0000256" key="1">
    <source>
        <dbReference type="SAM" id="Phobius"/>
    </source>
</evidence>
<feature type="transmembrane region" description="Helical" evidence="1">
    <location>
        <begin position="16"/>
        <end position="37"/>
    </location>
</feature>
<keyword evidence="1" id="KW-1133">Transmembrane helix</keyword>
<proteinExistence type="predicted"/>
<name>A0ABS6V272_9PSEU</name>